<dbReference type="RefSeq" id="NP_001263856.1">
    <property type="nucleotide sequence ID" value="NM_001276927.1"/>
</dbReference>
<protein>
    <submittedName>
        <fullName evidence="1">Uncharacterized protein</fullName>
    </submittedName>
</protein>
<evidence type="ECO:0000313" key="2">
    <source>
        <dbReference type="Proteomes" id="UP000001940"/>
    </source>
</evidence>
<name>K8F7Y3_CAEEL</name>
<dbReference type="STRING" id="6239.C05A2.4.1"/>
<dbReference type="WormBase" id="C05A2.4">
    <property type="protein sequence ID" value="CE47913"/>
    <property type="gene ID" value="WBGene00220253"/>
</dbReference>
<dbReference type="GeneID" id="24104162"/>
<dbReference type="PaxDb" id="6239-C05A2.4"/>
<gene>
    <name evidence="1 3" type="ORF">C05A2.4</name>
    <name evidence="1" type="ORF">CELE_C05A2.4</name>
</gene>
<keyword evidence="2" id="KW-1185">Reference proteome</keyword>
<dbReference type="KEGG" id="cel:CELE_C05A2.4"/>
<dbReference type="EMBL" id="BX284605">
    <property type="protein sequence ID" value="CCO25646.1"/>
    <property type="molecule type" value="Genomic_DNA"/>
</dbReference>
<dbReference type="Bgee" id="WBGene00220253">
    <property type="expression patterns" value="Expressed in pharyngeal muscle cell (C elegans) and 1 other cell type or tissue"/>
</dbReference>
<dbReference type="AGR" id="WB:WBGene00220253"/>
<dbReference type="AlphaFoldDB" id="K8F7Y3"/>
<dbReference type="CTD" id="24104162"/>
<proteinExistence type="predicted"/>
<dbReference type="HOGENOM" id="CLU_3242673_0_0_1"/>
<evidence type="ECO:0000313" key="1">
    <source>
        <dbReference type="EMBL" id="CCO25646.1"/>
    </source>
</evidence>
<sequence>MCLFFLSSTTSCSHFIADPFLLPNFILRGVPGILETRTMTSSL</sequence>
<organism evidence="1 2">
    <name type="scientific">Caenorhabditis elegans</name>
    <dbReference type="NCBI Taxonomy" id="6239"/>
    <lineage>
        <taxon>Eukaryota</taxon>
        <taxon>Metazoa</taxon>
        <taxon>Ecdysozoa</taxon>
        <taxon>Nematoda</taxon>
        <taxon>Chromadorea</taxon>
        <taxon>Rhabditida</taxon>
        <taxon>Rhabditina</taxon>
        <taxon>Rhabditomorpha</taxon>
        <taxon>Rhabditoidea</taxon>
        <taxon>Rhabditidae</taxon>
        <taxon>Peloderinae</taxon>
        <taxon>Caenorhabditis</taxon>
    </lineage>
</organism>
<reference evidence="1 2" key="1">
    <citation type="journal article" date="1998" name="Science">
        <title>Genome sequence of the nematode C. elegans: a platform for investigating biology.</title>
        <authorList>
            <consortium name="The C. elegans sequencing consortium"/>
            <person name="Sulson J.E."/>
            <person name="Waterston R."/>
        </authorList>
    </citation>
    <scope>NUCLEOTIDE SEQUENCE [LARGE SCALE GENOMIC DNA]</scope>
    <source>
        <strain evidence="1 2">Bristol N2</strain>
    </source>
</reference>
<accession>K8F7Y3</accession>
<evidence type="ECO:0000313" key="3">
    <source>
        <dbReference type="WormBase" id="C05A2.4"/>
    </source>
</evidence>
<dbReference type="InParanoid" id="K8F7Y3"/>
<dbReference type="Proteomes" id="UP000001940">
    <property type="component" value="Chromosome V"/>
</dbReference>